<accession>A0A1W1WHA7</accession>
<dbReference type="AlphaFoldDB" id="A0A1W1WHA7"/>
<protein>
    <submittedName>
        <fullName evidence="2">Transcriptional regulator, PadR family</fullName>
    </submittedName>
</protein>
<dbReference type="InterPro" id="IPR036388">
    <property type="entry name" value="WH-like_DNA-bd_sf"/>
</dbReference>
<evidence type="ECO:0000259" key="1">
    <source>
        <dbReference type="Pfam" id="PF03551"/>
    </source>
</evidence>
<dbReference type="Pfam" id="PF03551">
    <property type="entry name" value="PadR"/>
    <property type="match status" value="1"/>
</dbReference>
<dbReference type="RefSeq" id="WP_020373894.1">
    <property type="nucleotide sequence ID" value="NZ_FWWY01000001.1"/>
</dbReference>
<proteinExistence type="predicted"/>
<evidence type="ECO:0000313" key="2">
    <source>
        <dbReference type="EMBL" id="SMC05549.1"/>
    </source>
</evidence>
<dbReference type="PANTHER" id="PTHR33169:SF14">
    <property type="entry name" value="TRANSCRIPTIONAL REGULATOR RV3488"/>
    <property type="match status" value="1"/>
</dbReference>
<dbReference type="EMBL" id="FWWY01000001">
    <property type="protein sequence ID" value="SMC05549.1"/>
    <property type="molecule type" value="Genomic_DNA"/>
</dbReference>
<dbReference type="STRING" id="28034.BFX07_08700"/>
<gene>
    <name evidence="2" type="ORF">SAMN00768000_2306</name>
</gene>
<sequence>MPNLKRYQTGKHLEAFVLLLLYQEPDHGGHLLSRLSAMLPKEWTVDSGRIYRLLRELEEDSCLTSSWVTEDNGAPTRQYQITPEGKARLDAWAQEMEVKQASLATFLTKYHEITALSSGHDAATVQAHREQS</sequence>
<evidence type="ECO:0000313" key="3">
    <source>
        <dbReference type="Proteomes" id="UP000192660"/>
    </source>
</evidence>
<dbReference type="PANTHER" id="PTHR33169">
    <property type="entry name" value="PADR-FAMILY TRANSCRIPTIONAL REGULATOR"/>
    <property type="match status" value="1"/>
</dbReference>
<keyword evidence="3" id="KW-1185">Reference proteome</keyword>
<organism evidence="2 3">
    <name type="scientific">Sulfobacillus thermosulfidooxidans (strain DSM 9293 / VKM B-1269 / AT-1)</name>
    <dbReference type="NCBI Taxonomy" id="929705"/>
    <lineage>
        <taxon>Bacteria</taxon>
        <taxon>Bacillati</taxon>
        <taxon>Bacillota</taxon>
        <taxon>Clostridia</taxon>
        <taxon>Eubacteriales</taxon>
        <taxon>Clostridiales Family XVII. Incertae Sedis</taxon>
        <taxon>Sulfobacillus</taxon>
    </lineage>
</organism>
<dbReference type="InterPro" id="IPR052509">
    <property type="entry name" value="Metal_resp_DNA-bind_regulator"/>
</dbReference>
<feature type="domain" description="Transcription regulator PadR N-terminal" evidence="1">
    <location>
        <begin position="17"/>
        <end position="90"/>
    </location>
</feature>
<dbReference type="SUPFAM" id="SSF46785">
    <property type="entry name" value="Winged helix' DNA-binding domain"/>
    <property type="match status" value="1"/>
</dbReference>
<dbReference type="InterPro" id="IPR036390">
    <property type="entry name" value="WH_DNA-bd_sf"/>
</dbReference>
<reference evidence="3" key="1">
    <citation type="submission" date="2017-04" db="EMBL/GenBank/DDBJ databases">
        <authorList>
            <person name="Varghese N."/>
            <person name="Submissions S."/>
        </authorList>
    </citation>
    <scope>NUCLEOTIDE SEQUENCE [LARGE SCALE GENOMIC DNA]</scope>
    <source>
        <strain evidence="3">DSM 9293</strain>
    </source>
</reference>
<name>A0A1W1WHA7_SULTA</name>
<dbReference type="Proteomes" id="UP000192660">
    <property type="component" value="Unassembled WGS sequence"/>
</dbReference>
<dbReference type="OrthoDB" id="9808017at2"/>
<dbReference type="Gene3D" id="1.10.10.10">
    <property type="entry name" value="Winged helix-like DNA-binding domain superfamily/Winged helix DNA-binding domain"/>
    <property type="match status" value="1"/>
</dbReference>
<dbReference type="InterPro" id="IPR005149">
    <property type="entry name" value="Tscrpt_reg_PadR_N"/>
</dbReference>